<dbReference type="InterPro" id="IPR028098">
    <property type="entry name" value="Glyco_trans_4-like_N"/>
</dbReference>
<protein>
    <recommendedName>
        <fullName evidence="5">Group 1 glycosyl transferase</fullName>
    </recommendedName>
</protein>
<accession>A0ABR4WCZ5</accession>
<dbReference type="Pfam" id="PF00534">
    <property type="entry name" value="Glycos_transf_1"/>
    <property type="match status" value="1"/>
</dbReference>
<dbReference type="InterPro" id="IPR050194">
    <property type="entry name" value="Glycosyltransferase_grp1"/>
</dbReference>
<evidence type="ECO:0000259" key="2">
    <source>
        <dbReference type="Pfam" id="PF13579"/>
    </source>
</evidence>
<dbReference type="Proteomes" id="UP000029443">
    <property type="component" value="Unassembled WGS sequence"/>
</dbReference>
<dbReference type="SUPFAM" id="SSF53756">
    <property type="entry name" value="UDP-Glycosyltransferase/glycogen phosphorylase"/>
    <property type="match status" value="1"/>
</dbReference>
<gene>
    <name evidence="3" type="ORF">T9A_01781</name>
</gene>
<proteinExistence type="predicted"/>
<dbReference type="PANTHER" id="PTHR45947">
    <property type="entry name" value="SULFOQUINOVOSYL TRANSFERASE SQD2"/>
    <property type="match status" value="1"/>
</dbReference>
<organism evidence="3 4">
    <name type="scientific">Alcanivorax jadensis T9</name>
    <dbReference type="NCBI Taxonomy" id="1177181"/>
    <lineage>
        <taxon>Bacteria</taxon>
        <taxon>Pseudomonadati</taxon>
        <taxon>Pseudomonadota</taxon>
        <taxon>Gammaproteobacteria</taxon>
        <taxon>Oceanospirillales</taxon>
        <taxon>Alcanivoracaceae</taxon>
        <taxon>Alcanivorax</taxon>
    </lineage>
</organism>
<feature type="domain" description="Glycosyltransferase subfamily 4-like N-terminal" evidence="2">
    <location>
        <begin position="19"/>
        <end position="174"/>
    </location>
</feature>
<evidence type="ECO:0000313" key="4">
    <source>
        <dbReference type="Proteomes" id="UP000029443"/>
    </source>
</evidence>
<keyword evidence="4" id="KW-1185">Reference proteome</keyword>
<evidence type="ECO:0008006" key="5">
    <source>
        <dbReference type="Google" id="ProtNLM"/>
    </source>
</evidence>
<evidence type="ECO:0000259" key="1">
    <source>
        <dbReference type="Pfam" id="PF00534"/>
    </source>
</evidence>
<reference evidence="3 4" key="1">
    <citation type="submission" date="2012-09" db="EMBL/GenBank/DDBJ databases">
        <title>Genome Sequence of alkane-degrading Bacterium Alcanivorax jadensis T9.</title>
        <authorList>
            <person name="Lai Q."/>
            <person name="Shao Z."/>
        </authorList>
    </citation>
    <scope>NUCLEOTIDE SEQUENCE [LARGE SCALE GENOMIC DNA]</scope>
    <source>
        <strain evidence="3 4">T9</strain>
    </source>
</reference>
<feature type="domain" description="Glycosyl transferase family 1" evidence="1">
    <location>
        <begin position="195"/>
        <end position="330"/>
    </location>
</feature>
<dbReference type="RefSeq" id="WP_035247274.1">
    <property type="nucleotide sequence ID" value="NZ_ARXU01000005.1"/>
</dbReference>
<dbReference type="Gene3D" id="3.40.50.2000">
    <property type="entry name" value="Glycogen Phosphorylase B"/>
    <property type="match status" value="2"/>
</dbReference>
<evidence type="ECO:0000313" key="3">
    <source>
        <dbReference type="EMBL" id="KGD61332.1"/>
    </source>
</evidence>
<sequence length="392" mass="43228">MDTKELRILFVVDAIKGRNGVGAYFQDLVSHLKDHVAQVELVQPCMEEPHPCQGASMPIPGDPTQRLFFPKVRELSALVWEMKPHVIVIPGPGIFSMIGYWIARKWGIPVCVTFQTDYNRLVELYWGRRLARLAGGLLNWVNRTLFQGSETAATICESMIAQARAAGARNPQLVGTPLAREFVNTPVTRLHDSVRRVCYVGRLAAEKNIESFLALAASRPDLQFEVAGDGPLRSKVEQACKGSANLTFHGWCSRQQVVEILDRCQVLVLPSSVEAFGTVALEAMARERLVITTPACGINEWPALAAGLWIMEPMESLNQTLDRLQSLSPVVRDLKAKQARQAALGMNRDAIEHWAGVLGQCAQMAPAANRSLPSPTLALLRRLSSNYARSAL</sequence>
<name>A0ABR4WCZ5_9GAMM</name>
<dbReference type="Pfam" id="PF13579">
    <property type="entry name" value="Glyco_trans_4_4"/>
    <property type="match status" value="1"/>
</dbReference>
<dbReference type="InterPro" id="IPR001296">
    <property type="entry name" value="Glyco_trans_1"/>
</dbReference>
<comment type="caution">
    <text evidence="3">The sequence shown here is derived from an EMBL/GenBank/DDBJ whole genome shotgun (WGS) entry which is preliminary data.</text>
</comment>
<dbReference type="EMBL" id="ARXU01000005">
    <property type="protein sequence ID" value="KGD61332.1"/>
    <property type="molecule type" value="Genomic_DNA"/>
</dbReference>
<dbReference type="PANTHER" id="PTHR45947:SF3">
    <property type="entry name" value="SULFOQUINOVOSYL TRANSFERASE SQD2"/>
    <property type="match status" value="1"/>
</dbReference>